<gene>
    <name evidence="2" type="ORF">LdCL_180021800</name>
</gene>
<dbReference type="PROSITE" id="PS50076">
    <property type="entry name" value="DNAJ_2"/>
    <property type="match status" value="1"/>
</dbReference>
<dbReference type="SUPFAM" id="SSF48452">
    <property type="entry name" value="TPR-like"/>
    <property type="match status" value="2"/>
</dbReference>
<evidence type="ECO:0000313" key="2">
    <source>
        <dbReference type="EMBL" id="AYU78094.1"/>
    </source>
</evidence>
<dbReference type="CDD" id="cd06257">
    <property type="entry name" value="DnaJ"/>
    <property type="match status" value="1"/>
</dbReference>
<dbReference type="PANTHER" id="PTHR44200:SF3">
    <property type="entry name" value="PROTEIN DNAJ, PUTATIVE-RELATED"/>
    <property type="match status" value="1"/>
</dbReference>
<dbReference type="VEuPathDB" id="TriTrypDB:LdBPK_181650.1"/>
<evidence type="ECO:0000313" key="3">
    <source>
        <dbReference type="Proteomes" id="UP000274082"/>
    </source>
</evidence>
<dbReference type="InterPro" id="IPR001623">
    <property type="entry name" value="DnaJ_domain"/>
</dbReference>
<dbReference type="InterPro" id="IPR036869">
    <property type="entry name" value="J_dom_sf"/>
</dbReference>
<dbReference type="SUPFAM" id="SSF46565">
    <property type="entry name" value="Chaperone J-domain"/>
    <property type="match status" value="1"/>
</dbReference>
<dbReference type="Gene3D" id="1.25.40.10">
    <property type="entry name" value="Tetratricopeptide repeat domain"/>
    <property type="match status" value="2"/>
</dbReference>
<name>A0A3Q8IB64_LEIDO</name>
<dbReference type="PRINTS" id="PR00625">
    <property type="entry name" value="JDOMAIN"/>
</dbReference>
<dbReference type="AlphaFoldDB" id="A0A3Q8IB64"/>
<dbReference type="VEuPathDB" id="TriTrypDB:LDHU3_18.2110"/>
<protein>
    <submittedName>
        <fullName evidence="2">Chaperone protein DNAj, putative</fullName>
    </submittedName>
</protein>
<accession>A0A3Q8IB64</accession>
<organism evidence="2 3">
    <name type="scientific">Leishmania donovani</name>
    <dbReference type="NCBI Taxonomy" id="5661"/>
    <lineage>
        <taxon>Eukaryota</taxon>
        <taxon>Discoba</taxon>
        <taxon>Euglenozoa</taxon>
        <taxon>Kinetoplastea</taxon>
        <taxon>Metakinetoplastina</taxon>
        <taxon>Trypanosomatida</taxon>
        <taxon>Trypanosomatidae</taxon>
        <taxon>Leishmaniinae</taxon>
        <taxon>Leishmania</taxon>
    </lineage>
</organism>
<dbReference type="Pfam" id="PF00226">
    <property type="entry name" value="DnaJ"/>
    <property type="match status" value="1"/>
</dbReference>
<evidence type="ECO:0000259" key="1">
    <source>
        <dbReference type="PROSITE" id="PS50076"/>
    </source>
</evidence>
<dbReference type="SMART" id="SM00271">
    <property type="entry name" value="DnaJ"/>
    <property type="match status" value="1"/>
</dbReference>
<keyword evidence="3" id="KW-1185">Reference proteome</keyword>
<dbReference type="Gene3D" id="1.10.287.110">
    <property type="entry name" value="DnaJ domain"/>
    <property type="match status" value="1"/>
</dbReference>
<reference evidence="2 3" key="1">
    <citation type="journal article" date="2018" name="Sci. Rep.">
        <title>A complete Leishmania donovani reference genome identifies novel genetic variations associated with virulence.</title>
        <authorList>
            <person name="Lypaczewski P."/>
            <person name="Hoshizaki J."/>
            <person name="Zhang W.-W."/>
            <person name="McCall L.-I."/>
            <person name="Torcivia-Rodriguez J."/>
            <person name="Simonyan V."/>
            <person name="Kaur A."/>
            <person name="Dewar K."/>
            <person name="Matlashewski G."/>
        </authorList>
    </citation>
    <scope>NUCLEOTIDE SEQUENCE [LARGE SCALE GENOMIC DNA]</scope>
    <source>
        <strain evidence="2 3">LdCL</strain>
    </source>
</reference>
<dbReference type="InterPro" id="IPR011990">
    <property type="entry name" value="TPR-like_helical_dom_sf"/>
</dbReference>
<dbReference type="OrthoDB" id="10250354at2759"/>
<dbReference type="EMBL" id="CP029517">
    <property type="protein sequence ID" value="AYU78094.1"/>
    <property type="molecule type" value="Genomic_DNA"/>
</dbReference>
<proteinExistence type="predicted"/>
<dbReference type="InterPro" id="IPR052758">
    <property type="entry name" value="SRC_co-chaperone"/>
</dbReference>
<dbReference type="FunFam" id="1.25.40.10:FF:002779">
    <property type="entry name" value="Putative chaperone protein DNAj"/>
    <property type="match status" value="1"/>
</dbReference>
<dbReference type="Proteomes" id="UP000274082">
    <property type="component" value="Chromosome 18"/>
</dbReference>
<sequence>MTVIQLSSLPLATQMLLDPAVVLDQGILEEWNAACAAAGSQSIEHTGVDLSSTMARGGAVRRREPRRLVDTNDFLKLAEALDTLADELNVNAALGGASPSLAAEPPTKAARRDLSVDELDPLGVDGLTGAQLEDAKEAHRLFGAKEYAAATAAFLRVSSACLAHELTPALLNNVAVCHFVMEQWNACESTTRRVLAVDATERYPSARRLTRVFISQGRLQEAQQAVSPHRDAIDWAAEVAAVKACTSYTNLYVAHQYSKALECLEVVLSLCPCGTLEAAKARLLSLDNTAQAVSYAAQRSRAYTTSTELHFCLWSLTFHSVTSVVGLDTLLAGMQATPLGRSELRFRHLHTHIARCKEAFAKLHGLRTARQWREAATFVTQVLAEPFLPDGLKGVMYYERARVLAQQASWYAALDDTHRALSYTEEVSLRASMLLLVARCEEALGRLTDAVYHTEESLCLVSNAAAVEQLRSLKAHLAHAQASTDAPRTTPCTTSKETPKAKTNANAFFPVSRASLDVHYKTLSLPRSAGAADVKKSYRALAIKWHPDRWCSASDEAIRTAESTFKKIQHAYEEIMKSAS</sequence>
<dbReference type="VEuPathDB" id="TriTrypDB:LdCL_180021800"/>
<dbReference type="PANTHER" id="PTHR44200">
    <property type="entry name" value="DNAJ HOMOLOG SUBFAMILY C MEMBER 7"/>
    <property type="match status" value="1"/>
</dbReference>
<feature type="domain" description="J" evidence="1">
    <location>
        <begin position="518"/>
        <end position="580"/>
    </location>
</feature>
<dbReference type="FunFam" id="1.10.287.110:FF:000383">
    <property type="entry name" value="Putative chaperone protein DNAj"/>
    <property type="match status" value="1"/>
</dbReference>